<reference evidence="1 2" key="1">
    <citation type="journal article" date="2014" name="Agronomy (Basel)">
        <title>A Draft Genome Sequence for Ensete ventricosum, the Drought-Tolerant Tree Against Hunger.</title>
        <authorList>
            <person name="Harrison J."/>
            <person name="Moore K.A."/>
            <person name="Paszkiewicz K."/>
            <person name="Jones T."/>
            <person name="Grant M."/>
            <person name="Ambacheew D."/>
            <person name="Muzemil S."/>
            <person name="Studholme D.J."/>
        </authorList>
    </citation>
    <scope>NUCLEOTIDE SEQUENCE [LARGE SCALE GENOMIC DNA]</scope>
</reference>
<dbReference type="EMBL" id="AMZH03007372">
    <property type="protein sequence ID" value="RRT61468.1"/>
    <property type="molecule type" value="Genomic_DNA"/>
</dbReference>
<organism evidence="1 2">
    <name type="scientific">Ensete ventricosum</name>
    <name type="common">Abyssinian banana</name>
    <name type="synonym">Musa ensete</name>
    <dbReference type="NCBI Taxonomy" id="4639"/>
    <lineage>
        <taxon>Eukaryota</taxon>
        <taxon>Viridiplantae</taxon>
        <taxon>Streptophyta</taxon>
        <taxon>Embryophyta</taxon>
        <taxon>Tracheophyta</taxon>
        <taxon>Spermatophyta</taxon>
        <taxon>Magnoliopsida</taxon>
        <taxon>Liliopsida</taxon>
        <taxon>Zingiberales</taxon>
        <taxon>Musaceae</taxon>
        <taxon>Ensete</taxon>
    </lineage>
</organism>
<evidence type="ECO:0000313" key="1">
    <source>
        <dbReference type="EMBL" id="RRT61468.1"/>
    </source>
</evidence>
<gene>
    <name evidence="1" type="ORF">B296_00009996</name>
</gene>
<dbReference type="AlphaFoldDB" id="A0A426ZBV1"/>
<accession>A0A426ZBV1</accession>
<name>A0A426ZBV1_ENSVE</name>
<dbReference type="Proteomes" id="UP000287651">
    <property type="component" value="Unassembled WGS sequence"/>
</dbReference>
<sequence length="116" mass="13060">MAGRGATLVLYTSWFNRSSWIPAKEITAIRVYGFSLCCDFLGLDSRPILNSTKRDRFFSSIRFSKASSFASIASSDAIVYASRSVILRSFFYCRVSGMGILEKVVASWKVNQFGWE</sequence>
<evidence type="ECO:0000313" key="2">
    <source>
        <dbReference type="Proteomes" id="UP000287651"/>
    </source>
</evidence>
<comment type="caution">
    <text evidence="1">The sequence shown here is derived from an EMBL/GenBank/DDBJ whole genome shotgun (WGS) entry which is preliminary data.</text>
</comment>
<proteinExistence type="predicted"/>
<protein>
    <submittedName>
        <fullName evidence="1">Uncharacterized protein</fullName>
    </submittedName>
</protein>